<dbReference type="EMBL" id="KN834872">
    <property type="protein sequence ID" value="KIK51128.1"/>
    <property type="molecule type" value="Genomic_DNA"/>
</dbReference>
<name>A0A0D0C8M9_9AGAR</name>
<evidence type="ECO:0000313" key="2">
    <source>
        <dbReference type="EMBL" id="KIK51128.1"/>
    </source>
</evidence>
<dbReference type="PANTHER" id="PTHR22893">
    <property type="entry name" value="NADH OXIDOREDUCTASE-RELATED"/>
    <property type="match status" value="1"/>
</dbReference>
<dbReference type="Gene3D" id="3.20.20.70">
    <property type="entry name" value="Aldolase class I"/>
    <property type="match status" value="1"/>
</dbReference>
<feature type="domain" description="NADH:flavin oxidoreductase/NADH oxidase N-terminal" evidence="1">
    <location>
        <begin position="8"/>
        <end position="357"/>
    </location>
</feature>
<dbReference type="InterPro" id="IPR045247">
    <property type="entry name" value="Oye-like"/>
</dbReference>
<dbReference type="HOGENOM" id="CLU_012153_0_0_1"/>
<dbReference type="OrthoDB" id="276546at2759"/>
<dbReference type="SUPFAM" id="SSF51395">
    <property type="entry name" value="FMN-linked oxidoreductases"/>
    <property type="match status" value="1"/>
</dbReference>
<protein>
    <recommendedName>
        <fullName evidence="1">NADH:flavin oxidoreductase/NADH oxidase N-terminal domain-containing protein</fullName>
    </recommendedName>
</protein>
<dbReference type="Proteomes" id="UP000053593">
    <property type="component" value="Unassembled WGS sequence"/>
</dbReference>
<dbReference type="CDD" id="cd02933">
    <property type="entry name" value="OYE_like_FMN"/>
    <property type="match status" value="1"/>
</dbReference>
<dbReference type="PANTHER" id="PTHR22893:SF91">
    <property type="entry name" value="NADPH DEHYDROGENASE 2-RELATED"/>
    <property type="match status" value="1"/>
</dbReference>
<dbReference type="AlphaFoldDB" id="A0A0D0C8M9"/>
<dbReference type="GO" id="GO:0010181">
    <property type="term" value="F:FMN binding"/>
    <property type="evidence" value="ECO:0007669"/>
    <property type="project" value="InterPro"/>
</dbReference>
<dbReference type="InterPro" id="IPR001155">
    <property type="entry name" value="OxRdtase_FMN_N"/>
</dbReference>
<gene>
    <name evidence="2" type="ORF">GYMLUDRAFT_50749</name>
</gene>
<accession>A0A0D0C8M9</accession>
<proteinExistence type="predicted"/>
<evidence type="ECO:0000313" key="3">
    <source>
        <dbReference type="Proteomes" id="UP000053593"/>
    </source>
</evidence>
<reference evidence="2 3" key="1">
    <citation type="submission" date="2014-04" db="EMBL/GenBank/DDBJ databases">
        <title>Evolutionary Origins and Diversification of the Mycorrhizal Mutualists.</title>
        <authorList>
            <consortium name="DOE Joint Genome Institute"/>
            <consortium name="Mycorrhizal Genomics Consortium"/>
            <person name="Kohler A."/>
            <person name="Kuo A."/>
            <person name="Nagy L.G."/>
            <person name="Floudas D."/>
            <person name="Copeland A."/>
            <person name="Barry K.W."/>
            <person name="Cichocki N."/>
            <person name="Veneault-Fourrey C."/>
            <person name="LaButti K."/>
            <person name="Lindquist E.A."/>
            <person name="Lipzen A."/>
            <person name="Lundell T."/>
            <person name="Morin E."/>
            <person name="Murat C."/>
            <person name="Riley R."/>
            <person name="Ohm R."/>
            <person name="Sun H."/>
            <person name="Tunlid A."/>
            <person name="Henrissat B."/>
            <person name="Grigoriev I.V."/>
            <person name="Hibbett D.S."/>
            <person name="Martin F."/>
        </authorList>
    </citation>
    <scope>NUCLEOTIDE SEQUENCE [LARGE SCALE GENOMIC DNA]</scope>
    <source>
        <strain evidence="2 3">FD-317 M1</strain>
    </source>
</reference>
<dbReference type="Pfam" id="PF00724">
    <property type="entry name" value="Oxidored_FMN"/>
    <property type="match status" value="1"/>
</dbReference>
<dbReference type="GO" id="GO:0003959">
    <property type="term" value="F:NADPH dehydrogenase activity"/>
    <property type="evidence" value="ECO:0007669"/>
    <property type="project" value="TreeGrafter"/>
</dbReference>
<dbReference type="InterPro" id="IPR013785">
    <property type="entry name" value="Aldolase_TIM"/>
</dbReference>
<keyword evidence="3" id="KW-1185">Reference proteome</keyword>
<evidence type="ECO:0000259" key="1">
    <source>
        <dbReference type="Pfam" id="PF00724"/>
    </source>
</evidence>
<organism evidence="2 3">
    <name type="scientific">Collybiopsis luxurians FD-317 M1</name>
    <dbReference type="NCBI Taxonomy" id="944289"/>
    <lineage>
        <taxon>Eukaryota</taxon>
        <taxon>Fungi</taxon>
        <taxon>Dikarya</taxon>
        <taxon>Basidiomycota</taxon>
        <taxon>Agaricomycotina</taxon>
        <taxon>Agaricomycetes</taxon>
        <taxon>Agaricomycetidae</taxon>
        <taxon>Agaricales</taxon>
        <taxon>Marasmiineae</taxon>
        <taxon>Omphalotaceae</taxon>
        <taxon>Collybiopsis</taxon>
        <taxon>Collybiopsis luxurians</taxon>
    </lineage>
</organism>
<sequence>MDSAQPALFKPIQIGPYTLKHRIVLAPLSRHACTKDHVPQDIMAEYYSQRASTPGTLLIAEATLIAHKAGVYPHVPGIWNEEQIAQWKKVTKAVHSNNSYIFLQLAALGRATDIEALHASNPDFPLVSASDIPIHNAEENRSLQIQPRPLTKDEIQEYVGLYASAASNAVHKAGFDGVEIHSTNGLLIDQFLQDVSNHRTDVYGGSVENRAKFALEVTKAVIDAVGQNRTGMRIGPWYPYNDMGMINPIPTFFYLVSQLKELYPEFAYLHVIEPSASHSKKSKSPSNNFIRDIWLPRPLISNGRYNRDIALKVAEEANSRVKMKGLEGSAGGELIAFGKPFLANPDLPLRLKQNLPPNHYDSTTFCILGDTSGKGYTDYPFHNLSKL</sequence>